<keyword evidence="7" id="KW-0106">Calcium</keyword>
<accession>A0ABM4C3Q1</accession>
<evidence type="ECO:0000256" key="1">
    <source>
        <dbReference type="ARBA" id="ARBA00000971"/>
    </source>
</evidence>
<dbReference type="SUPFAM" id="SSF47473">
    <property type="entry name" value="EF-hand"/>
    <property type="match status" value="1"/>
</dbReference>
<dbReference type="InterPro" id="IPR011992">
    <property type="entry name" value="EF-hand-dom_pair"/>
</dbReference>
<dbReference type="InterPro" id="IPR052273">
    <property type="entry name" value="PPIase_FKBP"/>
</dbReference>
<keyword evidence="6" id="KW-0256">Endoplasmic reticulum</keyword>
<comment type="catalytic activity">
    <reaction evidence="1 13">
        <text>[protein]-peptidylproline (omega=180) = [protein]-peptidylproline (omega=0)</text>
        <dbReference type="Rhea" id="RHEA:16237"/>
        <dbReference type="Rhea" id="RHEA-COMP:10747"/>
        <dbReference type="Rhea" id="RHEA-COMP:10748"/>
        <dbReference type="ChEBI" id="CHEBI:83833"/>
        <dbReference type="ChEBI" id="CHEBI:83834"/>
        <dbReference type="EC" id="5.2.1.8"/>
    </reaction>
</comment>
<evidence type="ECO:0000256" key="4">
    <source>
        <dbReference type="ARBA" id="ARBA00022729"/>
    </source>
</evidence>
<dbReference type="PANTHER" id="PTHR46222:SF3">
    <property type="entry name" value="PEPTIDYLPROLYL ISOMERASE"/>
    <property type="match status" value="1"/>
</dbReference>
<dbReference type="SUPFAM" id="SSF54534">
    <property type="entry name" value="FKBP-like"/>
    <property type="match status" value="1"/>
</dbReference>
<keyword evidence="5" id="KW-0677">Repeat</keyword>
<dbReference type="RefSeq" id="XP_065656187.1">
    <property type="nucleotide sequence ID" value="XM_065800115.1"/>
</dbReference>
<feature type="domain" description="PPIase FKBP-type" evidence="15">
    <location>
        <begin position="49"/>
        <end position="135"/>
    </location>
</feature>
<dbReference type="GeneID" id="100202267"/>
<dbReference type="InterPro" id="IPR046357">
    <property type="entry name" value="PPIase_dom_sf"/>
</dbReference>
<evidence type="ECO:0000256" key="8">
    <source>
        <dbReference type="ARBA" id="ARBA00023110"/>
    </source>
</evidence>
<organism evidence="17 18">
    <name type="scientific">Hydra vulgaris</name>
    <name type="common">Hydra</name>
    <name type="synonym">Hydra attenuata</name>
    <dbReference type="NCBI Taxonomy" id="6087"/>
    <lineage>
        <taxon>Eukaryota</taxon>
        <taxon>Metazoa</taxon>
        <taxon>Cnidaria</taxon>
        <taxon>Hydrozoa</taxon>
        <taxon>Hydroidolina</taxon>
        <taxon>Anthoathecata</taxon>
        <taxon>Aplanulata</taxon>
        <taxon>Hydridae</taxon>
        <taxon>Hydra</taxon>
    </lineage>
</organism>
<dbReference type="Gene3D" id="3.10.50.40">
    <property type="match status" value="1"/>
</dbReference>
<dbReference type="PROSITE" id="PS50059">
    <property type="entry name" value="FKBP_PPIASE"/>
    <property type="match status" value="1"/>
</dbReference>
<evidence type="ECO:0000256" key="14">
    <source>
        <dbReference type="SAM" id="SignalP"/>
    </source>
</evidence>
<dbReference type="PROSITE" id="PS50222">
    <property type="entry name" value="EF_HAND_2"/>
    <property type="match status" value="1"/>
</dbReference>
<protein>
    <recommendedName>
        <fullName evidence="3 13">peptidylprolyl isomerase</fullName>
        <ecNumber evidence="3 13">5.2.1.8</ecNumber>
    </recommendedName>
</protein>
<gene>
    <name evidence="18" type="primary">LOC100202267</name>
</gene>
<keyword evidence="9" id="KW-0325">Glycoprotein</keyword>
<feature type="signal peptide" evidence="14">
    <location>
        <begin position="1"/>
        <end position="15"/>
    </location>
</feature>
<dbReference type="Pfam" id="PF13499">
    <property type="entry name" value="EF-hand_7"/>
    <property type="match status" value="1"/>
</dbReference>
<feature type="chain" id="PRO_5047159329" description="peptidylprolyl isomerase" evidence="14">
    <location>
        <begin position="16"/>
        <end position="214"/>
    </location>
</feature>
<keyword evidence="4 14" id="KW-0732">Signal</keyword>
<dbReference type="InterPro" id="IPR018247">
    <property type="entry name" value="EF_Hand_1_Ca_BS"/>
</dbReference>
<evidence type="ECO:0000256" key="3">
    <source>
        <dbReference type="ARBA" id="ARBA00013194"/>
    </source>
</evidence>
<dbReference type="EC" id="5.2.1.8" evidence="3 13"/>
<name>A0ABM4C3Q1_HYDVU</name>
<comment type="similarity">
    <text evidence="2">Belongs to the aequorin family.</text>
</comment>
<evidence type="ECO:0000256" key="10">
    <source>
        <dbReference type="ARBA" id="ARBA00023223"/>
    </source>
</evidence>
<keyword evidence="11 13" id="KW-0413">Isomerase</keyword>
<evidence type="ECO:0000256" key="12">
    <source>
        <dbReference type="ARBA" id="ARBA00023262"/>
    </source>
</evidence>
<dbReference type="InterPro" id="IPR002048">
    <property type="entry name" value="EF_hand_dom"/>
</dbReference>
<dbReference type="Pfam" id="PF00254">
    <property type="entry name" value="FKBP_C"/>
    <property type="match status" value="1"/>
</dbReference>
<evidence type="ECO:0000256" key="7">
    <source>
        <dbReference type="ARBA" id="ARBA00022837"/>
    </source>
</evidence>
<dbReference type="PANTHER" id="PTHR46222">
    <property type="entry name" value="PEPTIDYL-PROLYL CIS-TRANS ISOMERASE FKBP7/14"/>
    <property type="match status" value="1"/>
</dbReference>
<evidence type="ECO:0000313" key="17">
    <source>
        <dbReference type="Proteomes" id="UP001652625"/>
    </source>
</evidence>
<evidence type="ECO:0000256" key="2">
    <source>
        <dbReference type="ARBA" id="ARBA00007828"/>
    </source>
</evidence>
<evidence type="ECO:0000256" key="11">
    <source>
        <dbReference type="ARBA" id="ARBA00023235"/>
    </source>
</evidence>
<dbReference type="InterPro" id="IPR001179">
    <property type="entry name" value="PPIase_FKBP_dom"/>
</dbReference>
<dbReference type="Proteomes" id="UP001652625">
    <property type="component" value="Chromosome 06"/>
</dbReference>
<evidence type="ECO:0000256" key="5">
    <source>
        <dbReference type="ARBA" id="ARBA00022737"/>
    </source>
</evidence>
<proteinExistence type="inferred from homology"/>
<sequence length="214" mass="23926">MFLQSMICLLITVEGSRYIVHPDGSKEFDGIGIGIVSRPTLCEKTTQNGDLLKVHFNGSLGDKTVFDDRYMKETLEFVLGEGQMIDGFEFGLLDMCKGEVRHLSVPPKHAYGSNGVGSLPSRVNLYFFVELLSFHSVANAPRRDNTFAIIDKDTNGYLSADEIQLHLKGTGVKETTGSNGLRQMMREILEEEDRDKNGYIGHNEFSGTKFYTEL</sequence>
<feature type="domain" description="EF-hand" evidence="16">
    <location>
        <begin position="138"/>
        <end position="173"/>
    </location>
</feature>
<evidence type="ECO:0000259" key="15">
    <source>
        <dbReference type="PROSITE" id="PS50059"/>
    </source>
</evidence>
<dbReference type="PROSITE" id="PS00018">
    <property type="entry name" value="EF_HAND_1"/>
    <property type="match status" value="2"/>
</dbReference>
<evidence type="ECO:0000259" key="16">
    <source>
        <dbReference type="PROSITE" id="PS50222"/>
    </source>
</evidence>
<keyword evidence="17" id="KW-1185">Reference proteome</keyword>
<evidence type="ECO:0000256" key="6">
    <source>
        <dbReference type="ARBA" id="ARBA00022824"/>
    </source>
</evidence>
<evidence type="ECO:0000256" key="9">
    <source>
        <dbReference type="ARBA" id="ARBA00023180"/>
    </source>
</evidence>
<dbReference type="Gene3D" id="1.10.238.10">
    <property type="entry name" value="EF-hand"/>
    <property type="match status" value="1"/>
</dbReference>
<evidence type="ECO:0000256" key="13">
    <source>
        <dbReference type="PROSITE-ProRule" id="PRU00277"/>
    </source>
</evidence>
<dbReference type="CDD" id="cd00051">
    <property type="entry name" value="EFh"/>
    <property type="match status" value="1"/>
</dbReference>
<keyword evidence="10" id="KW-0455">Luminescence</keyword>
<keyword evidence="12" id="KW-0599">Photoprotein</keyword>
<reference evidence="18" key="1">
    <citation type="submission" date="2025-08" db="UniProtKB">
        <authorList>
            <consortium name="RefSeq"/>
        </authorList>
    </citation>
    <scope>IDENTIFICATION</scope>
</reference>
<evidence type="ECO:0000313" key="18">
    <source>
        <dbReference type="RefSeq" id="XP_065656187.1"/>
    </source>
</evidence>
<keyword evidence="8 13" id="KW-0697">Rotamase</keyword>